<evidence type="ECO:0000256" key="3">
    <source>
        <dbReference type="SAM" id="Phobius"/>
    </source>
</evidence>
<dbReference type="InterPro" id="IPR000160">
    <property type="entry name" value="GGDEF_dom"/>
</dbReference>
<dbReference type="InterPro" id="IPR043128">
    <property type="entry name" value="Rev_trsase/Diguanyl_cyclase"/>
</dbReference>
<sequence>MRHLLFKKHYLMIAMLISILLSLHLGAYFMAKHQINSKLKQLNSQLRVIDTLEALQFRDSAGVVVHINMQGSCSLVENGTRLRVLDFAEKIQYKQVAEPLCHNLLAMQTLRSSGVLDGVYIAYQFMDSVDGHDYLMTSGSFPLDYANKAAYQEFLMEDNDLYFHKDGIIRKLYVKNSLLPDYYLQNKLNPYYLQLPSVTGSQYISSYLEDVKTTALSYAPQRLRWYWLPILGMLLLLWRSNISLLQRHVWNRKSLKHLRHTGFASFKQNHQHLHVLFSSDFANTKQTTLRCYNERGKICDKASDEVRYVKVNLPGYEAVYRLLGEQRSAAYGNIRIGIRDEKQFELICFYEGNYTRDSLTGLHNRAALNTFIKQYANSDTQFLMALVDLDHFKNFNDTYGHEFGDTLLVHTANYLKRNFKHNRDDLLLRVGGEEFLVLLNVNTSTTDAVSLSEKLQTRLLGFNQQAISLSGGIALWQCANESFDTAYKRADELLYYSKSKGRKQINREAGLDSEPRCVTLSSL</sequence>
<dbReference type="InterPro" id="IPR050469">
    <property type="entry name" value="Diguanylate_Cyclase"/>
</dbReference>
<dbReference type="Gene3D" id="3.30.70.270">
    <property type="match status" value="1"/>
</dbReference>
<dbReference type="NCBIfam" id="TIGR00254">
    <property type="entry name" value="GGDEF"/>
    <property type="match status" value="1"/>
</dbReference>
<evidence type="ECO:0000256" key="1">
    <source>
        <dbReference type="ARBA" id="ARBA00012528"/>
    </source>
</evidence>
<proteinExistence type="predicted"/>
<feature type="transmembrane region" description="Helical" evidence="3">
    <location>
        <begin position="12"/>
        <end position="31"/>
    </location>
</feature>
<evidence type="ECO:0000259" key="4">
    <source>
        <dbReference type="PROSITE" id="PS50887"/>
    </source>
</evidence>
<comment type="caution">
    <text evidence="5">The sequence shown here is derived from an EMBL/GenBank/DDBJ whole genome shotgun (WGS) entry which is preliminary data.</text>
</comment>
<keyword evidence="3" id="KW-1133">Transmembrane helix</keyword>
<dbReference type="PANTHER" id="PTHR45138:SF9">
    <property type="entry name" value="DIGUANYLATE CYCLASE DGCM-RELATED"/>
    <property type="match status" value="1"/>
</dbReference>
<gene>
    <name evidence="5" type="ORF">GCM10007414_18080</name>
</gene>
<dbReference type="InterPro" id="IPR029787">
    <property type="entry name" value="Nucleotide_cyclase"/>
</dbReference>
<dbReference type="RefSeq" id="WP_055734290.1">
    <property type="nucleotide sequence ID" value="NZ_BMDY01000009.1"/>
</dbReference>
<dbReference type="Proteomes" id="UP000651977">
    <property type="component" value="Unassembled WGS sequence"/>
</dbReference>
<keyword evidence="3" id="KW-0812">Transmembrane</keyword>
<dbReference type="SUPFAM" id="SSF55073">
    <property type="entry name" value="Nucleotide cyclase"/>
    <property type="match status" value="1"/>
</dbReference>
<comment type="catalytic activity">
    <reaction evidence="2">
        <text>2 GTP = 3',3'-c-di-GMP + 2 diphosphate</text>
        <dbReference type="Rhea" id="RHEA:24898"/>
        <dbReference type="ChEBI" id="CHEBI:33019"/>
        <dbReference type="ChEBI" id="CHEBI:37565"/>
        <dbReference type="ChEBI" id="CHEBI:58805"/>
        <dbReference type="EC" id="2.7.7.65"/>
    </reaction>
</comment>
<dbReference type="PANTHER" id="PTHR45138">
    <property type="entry name" value="REGULATORY COMPONENTS OF SENSORY TRANSDUCTION SYSTEM"/>
    <property type="match status" value="1"/>
</dbReference>
<evidence type="ECO:0000313" key="5">
    <source>
        <dbReference type="EMBL" id="GGB05147.1"/>
    </source>
</evidence>
<protein>
    <recommendedName>
        <fullName evidence="1">diguanylate cyclase</fullName>
        <ecNumber evidence="1">2.7.7.65</ecNumber>
    </recommendedName>
</protein>
<dbReference type="Pfam" id="PF00990">
    <property type="entry name" value="GGDEF"/>
    <property type="match status" value="1"/>
</dbReference>
<keyword evidence="3" id="KW-0472">Membrane</keyword>
<dbReference type="EC" id="2.7.7.65" evidence="1"/>
<evidence type="ECO:0000313" key="6">
    <source>
        <dbReference type="Proteomes" id="UP000651977"/>
    </source>
</evidence>
<dbReference type="EMBL" id="BMDY01000009">
    <property type="protein sequence ID" value="GGB05147.1"/>
    <property type="molecule type" value="Genomic_DNA"/>
</dbReference>
<reference evidence="6" key="1">
    <citation type="journal article" date="2019" name="Int. J. Syst. Evol. Microbiol.">
        <title>The Global Catalogue of Microorganisms (GCM) 10K type strain sequencing project: providing services to taxonomists for standard genome sequencing and annotation.</title>
        <authorList>
            <consortium name="The Broad Institute Genomics Platform"/>
            <consortium name="The Broad Institute Genome Sequencing Center for Infectious Disease"/>
            <person name="Wu L."/>
            <person name="Ma J."/>
        </authorList>
    </citation>
    <scope>NUCLEOTIDE SEQUENCE [LARGE SCALE GENOMIC DNA]</scope>
    <source>
        <strain evidence="6">CGMCC 1.10131</strain>
    </source>
</reference>
<organism evidence="5 6">
    <name type="scientific">Agarivorans gilvus</name>
    <dbReference type="NCBI Taxonomy" id="680279"/>
    <lineage>
        <taxon>Bacteria</taxon>
        <taxon>Pseudomonadati</taxon>
        <taxon>Pseudomonadota</taxon>
        <taxon>Gammaproteobacteria</taxon>
        <taxon>Alteromonadales</taxon>
        <taxon>Alteromonadaceae</taxon>
        <taxon>Agarivorans</taxon>
    </lineage>
</organism>
<name>A0ABQ1I0L8_9ALTE</name>
<evidence type="ECO:0000256" key="2">
    <source>
        <dbReference type="ARBA" id="ARBA00034247"/>
    </source>
</evidence>
<dbReference type="SMART" id="SM00267">
    <property type="entry name" value="GGDEF"/>
    <property type="match status" value="1"/>
</dbReference>
<dbReference type="PROSITE" id="PS50887">
    <property type="entry name" value="GGDEF"/>
    <property type="match status" value="1"/>
</dbReference>
<accession>A0ABQ1I0L8</accession>
<feature type="domain" description="GGDEF" evidence="4">
    <location>
        <begin position="380"/>
        <end position="510"/>
    </location>
</feature>
<keyword evidence="6" id="KW-1185">Reference proteome</keyword>
<dbReference type="CDD" id="cd01949">
    <property type="entry name" value="GGDEF"/>
    <property type="match status" value="1"/>
</dbReference>